<dbReference type="STRING" id="49451.A0A1J6IF40"/>
<keyword evidence="3" id="KW-1185">Reference proteome</keyword>
<dbReference type="PANTHER" id="PTHR46354:SF16">
    <property type="entry name" value="TRANSCRIPTION FACTOR TGA1-LIKE"/>
    <property type="match status" value="1"/>
</dbReference>
<evidence type="ECO:0000259" key="1">
    <source>
        <dbReference type="PROSITE" id="PS51806"/>
    </source>
</evidence>
<organism evidence="2 3">
    <name type="scientific">Nicotiana attenuata</name>
    <name type="common">Coyote tobacco</name>
    <dbReference type="NCBI Taxonomy" id="49451"/>
    <lineage>
        <taxon>Eukaryota</taxon>
        <taxon>Viridiplantae</taxon>
        <taxon>Streptophyta</taxon>
        <taxon>Embryophyta</taxon>
        <taxon>Tracheophyta</taxon>
        <taxon>Spermatophyta</taxon>
        <taxon>Magnoliopsida</taxon>
        <taxon>eudicotyledons</taxon>
        <taxon>Gunneridae</taxon>
        <taxon>Pentapetalae</taxon>
        <taxon>asterids</taxon>
        <taxon>lamiids</taxon>
        <taxon>Solanales</taxon>
        <taxon>Solanaceae</taxon>
        <taxon>Nicotianoideae</taxon>
        <taxon>Nicotianeae</taxon>
        <taxon>Nicotiana</taxon>
    </lineage>
</organism>
<dbReference type="Gramene" id="OIS96374">
    <property type="protein sequence ID" value="OIS96374"/>
    <property type="gene ID" value="A4A49_11207"/>
</dbReference>
<dbReference type="GeneID" id="109236264"/>
<dbReference type="InterPro" id="IPR051886">
    <property type="entry name" value="Seed_Dev/Stress_Resp_Reg"/>
</dbReference>
<dbReference type="Proteomes" id="UP000187609">
    <property type="component" value="Unassembled WGS sequence"/>
</dbReference>
<name>A0A1J6IF40_NICAT</name>
<dbReference type="PANTHER" id="PTHR46354">
    <property type="entry name" value="DOG1 DOMAIN-CONTAINING PROTEIN"/>
    <property type="match status" value="1"/>
</dbReference>
<dbReference type="Pfam" id="PF14144">
    <property type="entry name" value="DOG1"/>
    <property type="match status" value="1"/>
</dbReference>
<dbReference type="SMR" id="A0A1J6IF40"/>
<feature type="domain" description="DOG1" evidence="1">
    <location>
        <begin position="8"/>
        <end position="230"/>
    </location>
</feature>
<sequence>MYKQKGKMSGFHQFHEEWYEQLGELVQQLKKAPRPAANQEQHELHTQLIQKFTSHYYEYYRVKSIAAKKDILHMFSAPWSNSVERSLYWIAGWRPTTAFHIIYTESSILFESQIVDILRGFGNGNLGDLSPNQLSRFSEFQYEIIQQENAITEQLSDWQDSANDVIGTMGDIDGKMERLVEILEKADQVRIKTIETLLHLLTAQQAVEFLIAAAHLLFGIRGWGVNHDRQRAEG</sequence>
<proteinExistence type="predicted"/>
<dbReference type="AlphaFoldDB" id="A0A1J6IF40"/>
<reference evidence="2" key="1">
    <citation type="submission" date="2016-11" db="EMBL/GenBank/DDBJ databases">
        <title>The genome of Nicotiana attenuata.</title>
        <authorList>
            <person name="Xu S."/>
            <person name="Brockmoeller T."/>
            <person name="Gaquerel E."/>
            <person name="Navarro A."/>
            <person name="Kuhl H."/>
            <person name="Gase K."/>
            <person name="Ling Z."/>
            <person name="Zhou W."/>
            <person name="Kreitzer C."/>
            <person name="Stanke M."/>
            <person name="Tang H."/>
            <person name="Lyons E."/>
            <person name="Pandey P."/>
            <person name="Pandey S.P."/>
            <person name="Timmermann B."/>
            <person name="Baldwin I.T."/>
        </authorList>
    </citation>
    <scope>NUCLEOTIDE SEQUENCE [LARGE SCALE GENOMIC DNA]</scope>
    <source>
        <strain evidence="2">UT</strain>
    </source>
</reference>
<dbReference type="OrthoDB" id="542841at2759"/>
<protein>
    <submittedName>
        <fullName evidence="2">Transcription factor tga2</fullName>
    </submittedName>
</protein>
<evidence type="ECO:0000313" key="3">
    <source>
        <dbReference type="Proteomes" id="UP000187609"/>
    </source>
</evidence>
<dbReference type="InterPro" id="IPR025422">
    <property type="entry name" value="TGA_domain"/>
</dbReference>
<dbReference type="PROSITE" id="PS51806">
    <property type="entry name" value="DOG1"/>
    <property type="match status" value="1"/>
</dbReference>
<dbReference type="KEGG" id="nau:109236264"/>
<dbReference type="GO" id="GO:0006351">
    <property type="term" value="P:DNA-templated transcription"/>
    <property type="evidence" value="ECO:0007669"/>
    <property type="project" value="InterPro"/>
</dbReference>
<dbReference type="EMBL" id="MJEQ01037194">
    <property type="protein sequence ID" value="OIS96374.1"/>
    <property type="molecule type" value="Genomic_DNA"/>
</dbReference>
<accession>A0A1J6IF40</accession>
<gene>
    <name evidence="2" type="primary">TGA2_2</name>
    <name evidence="2" type="ORF">A4A49_11207</name>
</gene>
<dbReference type="OMA" id="MTHYEDY"/>
<comment type="caution">
    <text evidence="2">The sequence shown here is derived from an EMBL/GenBank/DDBJ whole genome shotgun (WGS) entry which is preliminary data.</text>
</comment>
<dbReference type="GO" id="GO:0043565">
    <property type="term" value="F:sequence-specific DNA binding"/>
    <property type="evidence" value="ECO:0007669"/>
    <property type="project" value="InterPro"/>
</dbReference>
<evidence type="ECO:0000313" key="2">
    <source>
        <dbReference type="EMBL" id="OIS96374.1"/>
    </source>
</evidence>